<dbReference type="AlphaFoldDB" id="A0A397SJ53"/>
<accession>A0A397SJ53</accession>
<dbReference type="STRING" id="658196.A0A397SJ53"/>
<evidence type="ECO:0000313" key="1">
    <source>
        <dbReference type="EMBL" id="RIA84007.1"/>
    </source>
</evidence>
<dbReference type="EMBL" id="QKYT01000525">
    <property type="protein sequence ID" value="RIA84007.1"/>
    <property type="molecule type" value="Genomic_DNA"/>
</dbReference>
<organism evidence="1 2">
    <name type="scientific">Glomus cerebriforme</name>
    <dbReference type="NCBI Taxonomy" id="658196"/>
    <lineage>
        <taxon>Eukaryota</taxon>
        <taxon>Fungi</taxon>
        <taxon>Fungi incertae sedis</taxon>
        <taxon>Mucoromycota</taxon>
        <taxon>Glomeromycotina</taxon>
        <taxon>Glomeromycetes</taxon>
        <taxon>Glomerales</taxon>
        <taxon>Glomeraceae</taxon>
        <taxon>Glomus</taxon>
    </lineage>
</organism>
<protein>
    <submittedName>
        <fullName evidence="1">Uncharacterized protein</fullName>
    </submittedName>
</protein>
<gene>
    <name evidence="1" type="ORF">C1645_832927</name>
</gene>
<keyword evidence="2" id="KW-1185">Reference proteome</keyword>
<dbReference type="OrthoDB" id="683240at2759"/>
<comment type="caution">
    <text evidence="1">The sequence shown here is derived from an EMBL/GenBank/DDBJ whole genome shotgun (WGS) entry which is preliminary data.</text>
</comment>
<proteinExistence type="predicted"/>
<reference evidence="1 2" key="1">
    <citation type="submission" date="2018-06" db="EMBL/GenBank/DDBJ databases">
        <title>Comparative genomics reveals the genomic features of Rhizophagus irregularis, R. cerebriforme, R. diaphanum and Gigaspora rosea, and their symbiotic lifestyle signature.</title>
        <authorList>
            <person name="Morin E."/>
            <person name="San Clemente H."/>
            <person name="Chen E.C.H."/>
            <person name="De La Providencia I."/>
            <person name="Hainaut M."/>
            <person name="Kuo A."/>
            <person name="Kohler A."/>
            <person name="Murat C."/>
            <person name="Tang N."/>
            <person name="Roy S."/>
            <person name="Loubradou J."/>
            <person name="Henrissat B."/>
            <person name="Grigoriev I.V."/>
            <person name="Corradi N."/>
            <person name="Roux C."/>
            <person name="Martin F.M."/>
        </authorList>
    </citation>
    <scope>NUCLEOTIDE SEQUENCE [LARGE SCALE GENOMIC DNA]</scope>
    <source>
        <strain evidence="1 2">DAOM 227022</strain>
    </source>
</reference>
<dbReference type="Proteomes" id="UP000265703">
    <property type="component" value="Unassembled WGS sequence"/>
</dbReference>
<name>A0A397SJ53_9GLOM</name>
<evidence type="ECO:0000313" key="2">
    <source>
        <dbReference type="Proteomes" id="UP000265703"/>
    </source>
</evidence>
<sequence>MELDVKLMENKDEQFDLSDWPCVELSNRKKLKTILLDYNSHTVVATLHVNPNVKNKMAWQRFLPTADLEYFYSQLDEPVDFQKKFEWKKDVQSKSSNNHKEEFTPLVLGVTKNIHKMEAYIS</sequence>